<dbReference type="SUPFAM" id="SSF48264">
    <property type="entry name" value="Cytochrome P450"/>
    <property type="match status" value="1"/>
</dbReference>
<dbReference type="CDD" id="cd11060">
    <property type="entry name" value="CYP57A1-like"/>
    <property type="match status" value="1"/>
</dbReference>
<sequence length="467" mass="52884">MPFRLADACRQYGSLTRIGPNDLLTDDAEVLRMINSLRSPFVRSDWYNATAFSHERNHAFCERDDTIHAERRNKLIPGYSGRGNDQLEKQMDDRIVDFCTLIDRKYSSSAKEFRPVDLARICSYFTIEVICTLAFGSTMGFLEQDTDVYGYLANQKAMLPIFEWLSTLPALEKFLRTPWISKSIMPKKTDKTGIGLLIKFAEKAVADRRASKHSDMLGSFLDHGLTDQEAEQEAVLQIIAGSDTTATAIRMILFFLSTNPRAYQRLAEEIEAAEQKGALSFPVIQDCEAAQMPYLEACIKEGLRLWPPVVGLMSKEVPPGGATILGKHLPGGTCIGYCAWALYRKEETFGPDADIFRPERWLTGGNVEPRLTDMHKTVDLVFGYGKNACLGKPIAQMELRKTVAELLRRYDISIVKPERPFNTVNRNGLFIQENMFVRFEKRDKIAIFADICNADKLSFDFIDSYLL</sequence>
<dbReference type="Pfam" id="PF00067">
    <property type="entry name" value="p450"/>
    <property type="match status" value="1"/>
</dbReference>
<evidence type="ECO:0000313" key="5">
    <source>
        <dbReference type="EMBL" id="KAK5079461.1"/>
    </source>
</evidence>
<gene>
    <name evidence="5" type="ORF">LTR24_009251</name>
</gene>
<evidence type="ECO:0000256" key="4">
    <source>
        <dbReference type="ARBA" id="ARBA00023004"/>
    </source>
</evidence>
<comment type="cofactor">
    <cofactor evidence="1">
        <name>heme</name>
        <dbReference type="ChEBI" id="CHEBI:30413"/>
    </cofactor>
</comment>
<name>A0ABR0JXR1_9EURO</name>
<dbReference type="InterPro" id="IPR002403">
    <property type="entry name" value="Cyt_P450_E_grp-IV"/>
</dbReference>
<comment type="caution">
    <text evidence="5">The sequence shown here is derived from an EMBL/GenBank/DDBJ whole genome shotgun (WGS) entry which is preliminary data.</text>
</comment>
<evidence type="ECO:0008006" key="7">
    <source>
        <dbReference type="Google" id="ProtNLM"/>
    </source>
</evidence>
<keyword evidence="6" id="KW-1185">Reference proteome</keyword>
<dbReference type="Proteomes" id="UP001345013">
    <property type="component" value="Unassembled WGS sequence"/>
</dbReference>
<evidence type="ECO:0000256" key="1">
    <source>
        <dbReference type="ARBA" id="ARBA00001971"/>
    </source>
</evidence>
<comment type="similarity">
    <text evidence="2">Belongs to the cytochrome P450 family.</text>
</comment>
<dbReference type="PANTHER" id="PTHR24305:SF168">
    <property type="entry name" value="P450, PUTATIVE (EUROFUNG)-RELATED"/>
    <property type="match status" value="1"/>
</dbReference>
<protein>
    <recommendedName>
        <fullName evidence="7">Cytochrome P450</fullName>
    </recommendedName>
</protein>
<keyword evidence="3" id="KW-0479">Metal-binding</keyword>
<dbReference type="InterPro" id="IPR050121">
    <property type="entry name" value="Cytochrome_P450_monoxygenase"/>
</dbReference>
<evidence type="ECO:0000256" key="2">
    <source>
        <dbReference type="ARBA" id="ARBA00010617"/>
    </source>
</evidence>
<dbReference type="PRINTS" id="PR00385">
    <property type="entry name" value="P450"/>
</dbReference>
<reference evidence="5 6" key="1">
    <citation type="submission" date="2023-08" db="EMBL/GenBank/DDBJ databases">
        <title>Black Yeasts Isolated from many extreme environments.</title>
        <authorList>
            <person name="Coleine C."/>
            <person name="Stajich J.E."/>
            <person name="Selbmann L."/>
        </authorList>
    </citation>
    <scope>NUCLEOTIDE SEQUENCE [LARGE SCALE GENOMIC DNA]</scope>
    <source>
        <strain evidence="5 6">CCFEE 5885</strain>
    </source>
</reference>
<dbReference type="InterPro" id="IPR036396">
    <property type="entry name" value="Cyt_P450_sf"/>
</dbReference>
<dbReference type="PRINTS" id="PR00465">
    <property type="entry name" value="EP450IV"/>
</dbReference>
<dbReference type="EMBL" id="JAVRRG010000194">
    <property type="protein sequence ID" value="KAK5079461.1"/>
    <property type="molecule type" value="Genomic_DNA"/>
</dbReference>
<accession>A0ABR0JXR1</accession>
<dbReference type="Gene3D" id="1.10.630.10">
    <property type="entry name" value="Cytochrome P450"/>
    <property type="match status" value="1"/>
</dbReference>
<keyword evidence="4" id="KW-0408">Iron</keyword>
<evidence type="ECO:0000313" key="6">
    <source>
        <dbReference type="Proteomes" id="UP001345013"/>
    </source>
</evidence>
<evidence type="ECO:0000256" key="3">
    <source>
        <dbReference type="ARBA" id="ARBA00022723"/>
    </source>
</evidence>
<organism evidence="5 6">
    <name type="scientific">Lithohypha guttulata</name>
    <dbReference type="NCBI Taxonomy" id="1690604"/>
    <lineage>
        <taxon>Eukaryota</taxon>
        <taxon>Fungi</taxon>
        <taxon>Dikarya</taxon>
        <taxon>Ascomycota</taxon>
        <taxon>Pezizomycotina</taxon>
        <taxon>Eurotiomycetes</taxon>
        <taxon>Chaetothyriomycetidae</taxon>
        <taxon>Chaetothyriales</taxon>
        <taxon>Trichomeriaceae</taxon>
        <taxon>Lithohypha</taxon>
    </lineage>
</organism>
<proteinExistence type="inferred from homology"/>
<dbReference type="PANTHER" id="PTHR24305">
    <property type="entry name" value="CYTOCHROME P450"/>
    <property type="match status" value="1"/>
</dbReference>
<dbReference type="InterPro" id="IPR001128">
    <property type="entry name" value="Cyt_P450"/>
</dbReference>